<dbReference type="InterPro" id="IPR012337">
    <property type="entry name" value="RNaseH-like_sf"/>
</dbReference>
<proteinExistence type="predicted"/>
<dbReference type="PANTHER" id="PTHR22891">
    <property type="entry name" value="EUKARYOTIC TRANSLATION INITIATION FACTOR 2C"/>
    <property type="match status" value="1"/>
</dbReference>
<protein>
    <submittedName>
        <fullName evidence="2">Stem cell self-renewal protein Piwi</fullName>
    </submittedName>
</protein>
<sequence length="370" mass="41540">MKQFPNLESDRLQPLLIVILPQNAAEVRYRVKHWSDFTTGVITQCIREGPLKRANDQYFNNIALKLNARLRGIELRGRFACDDSIEERRTFYHHGILKGADVAHSAPGTTRPSTTSLVWSYDYHASQYNAIVEIQRPKQEILSDLQMMVSKAILGFGMMNKVSPRQIIFFRDGVSEGEFEVVVKEELNAISLAIDVLWTEKNIKDPKPKLTFIIVGKRHHIAFFPTQNSIADDGKGNCPAGFVSNQEDLSHPSTTDFYLQSHGAIQGTSRSGHYTVIRDDIYGFNVNEIQELAFSLCHVYAKATRSVSIPAPVYYADLACARGAFHFSPNSSLNFGSDVASVSSGHQDINLDQWKDAFRTVNKAAGMYFL</sequence>
<dbReference type="InterPro" id="IPR003165">
    <property type="entry name" value="Piwi"/>
</dbReference>
<dbReference type="Gene3D" id="3.30.420.10">
    <property type="entry name" value="Ribonuclease H-like superfamily/Ribonuclease H"/>
    <property type="match status" value="1"/>
</dbReference>
<dbReference type="SUPFAM" id="SSF53098">
    <property type="entry name" value="Ribonuclease H-like"/>
    <property type="match status" value="1"/>
</dbReference>
<dbReference type="OrthoDB" id="10252740at2759"/>
<dbReference type="Pfam" id="PF02171">
    <property type="entry name" value="Piwi"/>
    <property type="match status" value="1"/>
</dbReference>
<dbReference type="Proteomes" id="UP000799118">
    <property type="component" value="Unassembled WGS sequence"/>
</dbReference>
<keyword evidence="3" id="KW-1185">Reference proteome</keyword>
<dbReference type="InterPro" id="IPR036397">
    <property type="entry name" value="RNaseH_sf"/>
</dbReference>
<dbReference type="GO" id="GO:0003676">
    <property type="term" value="F:nucleic acid binding"/>
    <property type="evidence" value="ECO:0007669"/>
    <property type="project" value="InterPro"/>
</dbReference>
<dbReference type="AlphaFoldDB" id="A0A6A4H9Q2"/>
<dbReference type="PROSITE" id="PS50822">
    <property type="entry name" value="PIWI"/>
    <property type="match status" value="1"/>
</dbReference>
<organism evidence="2 3">
    <name type="scientific">Gymnopus androsaceus JB14</name>
    <dbReference type="NCBI Taxonomy" id="1447944"/>
    <lineage>
        <taxon>Eukaryota</taxon>
        <taxon>Fungi</taxon>
        <taxon>Dikarya</taxon>
        <taxon>Basidiomycota</taxon>
        <taxon>Agaricomycotina</taxon>
        <taxon>Agaricomycetes</taxon>
        <taxon>Agaricomycetidae</taxon>
        <taxon>Agaricales</taxon>
        <taxon>Marasmiineae</taxon>
        <taxon>Omphalotaceae</taxon>
        <taxon>Gymnopus</taxon>
    </lineage>
</organism>
<reference evidence="2" key="1">
    <citation type="journal article" date="2019" name="Environ. Microbiol.">
        <title>Fungal ecological strategies reflected in gene transcription - a case study of two litter decomposers.</title>
        <authorList>
            <person name="Barbi F."/>
            <person name="Kohler A."/>
            <person name="Barry K."/>
            <person name="Baskaran P."/>
            <person name="Daum C."/>
            <person name="Fauchery L."/>
            <person name="Ihrmark K."/>
            <person name="Kuo A."/>
            <person name="LaButti K."/>
            <person name="Lipzen A."/>
            <person name="Morin E."/>
            <person name="Grigoriev I.V."/>
            <person name="Henrissat B."/>
            <person name="Lindahl B."/>
            <person name="Martin F."/>
        </authorList>
    </citation>
    <scope>NUCLEOTIDE SEQUENCE</scope>
    <source>
        <strain evidence="2">JB14</strain>
    </source>
</reference>
<evidence type="ECO:0000313" key="2">
    <source>
        <dbReference type="EMBL" id="KAE9395009.1"/>
    </source>
</evidence>
<gene>
    <name evidence="2" type="ORF">BT96DRAFT_826857</name>
</gene>
<evidence type="ECO:0000313" key="3">
    <source>
        <dbReference type="Proteomes" id="UP000799118"/>
    </source>
</evidence>
<feature type="domain" description="Piwi" evidence="1">
    <location>
        <begin position="15"/>
        <end position="319"/>
    </location>
</feature>
<name>A0A6A4H9Q2_9AGAR</name>
<dbReference type="SMART" id="SM00950">
    <property type="entry name" value="Piwi"/>
    <property type="match status" value="1"/>
</dbReference>
<dbReference type="EMBL" id="ML769539">
    <property type="protein sequence ID" value="KAE9395009.1"/>
    <property type="molecule type" value="Genomic_DNA"/>
</dbReference>
<evidence type="ECO:0000259" key="1">
    <source>
        <dbReference type="PROSITE" id="PS50822"/>
    </source>
</evidence>
<dbReference type="Gene3D" id="3.40.50.2300">
    <property type="match status" value="1"/>
</dbReference>
<accession>A0A6A4H9Q2</accession>